<reference evidence="1" key="2">
    <citation type="journal article" date="2017" name="Nat. Commun.">
        <title>Single-virus genomics reveals hidden cosmopolitan and abundant viruses.</title>
        <authorList>
            <person name="Martinez-Hernandez F."/>
            <person name="Fornas O."/>
            <person name="Lluesma Gomez M."/>
            <person name="Bolduc B."/>
            <person name="de la Cruz Pena M.J."/>
            <person name="Martinez J.M."/>
            <person name="Anton J."/>
            <person name="Gasol J.M."/>
            <person name="Rosselli R."/>
            <person name="Rodriguez-Valera F."/>
            <person name="Sullivan M.B."/>
            <person name="Acinas S.G."/>
            <person name="Martinez-Garcia M."/>
        </authorList>
    </citation>
    <scope>NUCLEOTIDE SEQUENCE</scope>
</reference>
<dbReference type="EMBL" id="KY052810">
    <property type="protein sequence ID" value="ASE99991.1"/>
    <property type="molecule type" value="Genomic_DNA"/>
</dbReference>
<accession>A0A218ML29</accession>
<sequence>MEKLDKIKQVVVQDQQVEVDPRSKTTADGAFNYIGTGKPELEVQGQGAVRPDKKRKSKAY</sequence>
<name>A0A218ML29_9VIRU</name>
<organism evidence="1">
    <name type="scientific">uncultured virus</name>
    <dbReference type="NCBI Taxonomy" id="340016"/>
    <lineage>
        <taxon>Viruses</taxon>
        <taxon>environmental samples</taxon>
    </lineage>
</organism>
<evidence type="ECO:0000313" key="1">
    <source>
        <dbReference type="EMBL" id="ASE99991.1"/>
    </source>
</evidence>
<reference evidence="1" key="1">
    <citation type="submission" date="2016-10" db="EMBL/GenBank/DDBJ databases">
        <authorList>
            <person name="Varghese N."/>
        </authorList>
    </citation>
    <scope>NUCLEOTIDE SEQUENCE</scope>
</reference>
<proteinExistence type="predicted"/>
<protein>
    <submittedName>
        <fullName evidence="1">Uncharacterized protein</fullName>
    </submittedName>
</protein>